<evidence type="ECO:0000256" key="4">
    <source>
        <dbReference type="ARBA" id="ARBA00022801"/>
    </source>
</evidence>
<evidence type="ECO:0000256" key="2">
    <source>
        <dbReference type="ARBA" id="ARBA00006357"/>
    </source>
</evidence>
<dbReference type="Proteomes" id="UP000030161">
    <property type="component" value="Unassembled WGS sequence"/>
</dbReference>
<evidence type="ECO:0000256" key="6">
    <source>
        <dbReference type="ARBA" id="ARBA00023242"/>
    </source>
</evidence>
<name>A0AB34Q0E1_CANAX</name>
<feature type="domain" description="Exonuclease" evidence="10">
    <location>
        <begin position="337"/>
        <end position="499"/>
    </location>
</feature>
<accession>A0AB34Q0E1</accession>
<dbReference type="InterPro" id="IPR034922">
    <property type="entry name" value="REX1-like_exo"/>
</dbReference>
<feature type="compositionally biased region" description="Basic residues" evidence="9">
    <location>
        <begin position="86"/>
        <end position="104"/>
    </location>
</feature>
<evidence type="ECO:0000313" key="12">
    <source>
        <dbReference type="Proteomes" id="UP000030161"/>
    </source>
</evidence>
<evidence type="ECO:0000256" key="9">
    <source>
        <dbReference type="SAM" id="MobiDB-lite"/>
    </source>
</evidence>
<comment type="function">
    <text evidence="7">3' to 5' exoribonuclease required for proper 3' end maturation of MRP RNA and of the U5L snRNA.</text>
</comment>
<evidence type="ECO:0000256" key="7">
    <source>
        <dbReference type="ARBA" id="ARBA00037201"/>
    </source>
</evidence>
<feature type="compositionally biased region" description="Polar residues" evidence="9">
    <location>
        <begin position="106"/>
        <end position="115"/>
    </location>
</feature>
<dbReference type="PANTHER" id="PTHR12801">
    <property type="entry name" value="RNA EXONUCLEASE REXO1 / RECO3 FAMILY MEMBER-RELATED"/>
    <property type="match status" value="1"/>
</dbReference>
<keyword evidence="5 11" id="KW-0269">Exonuclease</keyword>
<dbReference type="InterPro" id="IPR047021">
    <property type="entry name" value="REXO1/3/4-like"/>
</dbReference>
<evidence type="ECO:0000313" key="11">
    <source>
        <dbReference type="EMBL" id="KGR21720.1"/>
    </source>
</evidence>
<comment type="subcellular location">
    <subcellularLocation>
        <location evidence="1">Nucleus</location>
    </subcellularLocation>
</comment>
<protein>
    <recommendedName>
        <fullName evidence="8">RNA exonuclease 3</fullName>
    </recommendedName>
</protein>
<dbReference type="InterPro" id="IPR012337">
    <property type="entry name" value="RNaseH-like_sf"/>
</dbReference>
<dbReference type="CDD" id="cd06145">
    <property type="entry name" value="REX1_like"/>
    <property type="match status" value="1"/>
</dbReference>
<sequence length="744" mass="84419">MKSEIEIELGADDPLSKSTARLSICQADMEEETEGNQNPRLQVRELLQREKESIQRRDSAVSLNSFLEEDEENDQQQSQSQQQHLSPKKKSRSKKAAEKRRRSSAHSFSIAQQQPPLKREKVHKRKLKKRLQPPNIELLLDKSEENSNKDSELKRFPFRNLRSLILKVFNVPGTNNLKWCNIENSEKIPTVCVCLVPGLQLEENLAETADNGLQSSKEKSKQQCAISNLKRIDQLSFIFDNFTNFIKSSSPGSKDSIFSSLQTLLNVPLTKNEKNSLLRKSKATKITIKDLLLTEQQLKTYNYPTTLVDSTWKATKDLYNTDSNNNEKSDSETRKSRIYALDCEFCKAGAKQVLTRISLLDFEAKVVMDELVKPKEEITDYVTKYSGITEELLRDVTTTIEDIQNLFVNTVSQQDILIGHSLESDLNVMKIKHDNIVDTSIIYEHNRGPPSKPSLKSLAEKHLNRQIQAGEGQGLGHSSIEDAKACLDLVKLKIIEGKLFGVNVGEVSIFQRLSENPNYNAGGEVNPSSDTDGNNTFKSLLVSYGQTREYDINPDEKYDLTKINVTNDDEAVENFVKEIHSKNFAVINLRDSEFNNKWNTPPDYYKGDLDYNQMESYKRTNQRLEKIYQSLPDHSLLICYSQSGDPREMFKLQGVRRNFQKCEKEGIVDVTKLPEEESWTFTKSEKLLEQTSLARESLMFIKIKPSSDTGSYSINNLSTETITSVTPEISGGGGGSSSSNKDIE</sequence>
<feature type="region of interest" description="Disordered" evidence="9">
    <location>
        <begin position="1"/>
        <end position="20"/>
    </location>
</feature>
<dbReference type="GO" id="GO:0003676">
    <property type="term" value="F:nucleic acid binding"/>
    <property type="evidence" value="ECO:0007669"/>
    <property type="project" value="InterPro"/>
</dbReference>
<keyword evidence="3" id="KW-0540">Nuclease</keyword>
<dbReference type="EMBL" id="AJIX01000003">
    <property type="protein sequence ID" value="KGR21720.1"/>
    <property type="molecule type" value="Genomic_DNA"/>
</dbReference>
<dbReference type="InterPro" id="IPR036397">
    <property type="entry name" value="RNaseH_sf"/>
</dbReference>
<dbReference type="PANTHER" id="PTHR12801:SF115">
    <property type="entry name" value="FI18136P1-RELATED"/>
    <property type="match status" value="1"/>
</dbReference>
<gene>
    <name evidence="11" type="ORF">MG3_00729</name>
</gene>
<feature type="compositionally biased region" description="Acidic residues" evidence="9">
    <location>
        <begin position="1"/>
        <end position="11"/>
    </location>
</feature>
<feature type="region of interest" description="Disordered" evidence="9">
    <location>
        <begin position="49"/>
        <end position="128"/>
    </location>
</feature>
<evidence type="ECO:0000256" key="3">
    <source>
        <dbReference type="ARBA" id="ARBA00022722"/>
    </source>
</evidence>
<dbReference type="FunFam" id="3.30.420.10:FF:000031">
    <property type="entry name" value="RNA exonuclease 1"/>
    <property type="match status" value="1"/>
</dbReference>
<dbReference type="Pfam" id="PF00929">
    <property type="entry name" value="RNase_T"/>
    <property type="match status" value="1"/>
</dbReference>
<dbReference type="AlphaFoldDB" id="A0AB34Q0E1"/>
<organism evidence="11 12">
    <name type="scientific">Candida albicans P78048</name>
    <dbReference type="NCBI Taxonomy" id="1094989"/>
    <lineage>
        <taxon>Eukaryota</taxon>
        <taxon>Fungi</taxon>
        <taxon>Dikarya</taxon>
        <taxon>Ascomycota</taxon>
        <taxon>Saccharomycotina</taxon>
        <taxon>Pichiomycetes</taxon>
        <taxon>Debaryomycetaceae</taxon>
        <taxon>Candida/Lodderomyces clade</taxon>
        <taxon>Candida</taxon>
    </lineage>
</organism>
<dbReference type="SMART" id="SM00479">
    <property type="entry name" value="EXOIII"/>
    <property type="match status" value="1"/>
</dbReference>
<evidence type="ECO:0000256" key="5">
    <source>
        <dbReference type="ARBA" id="ARBA00022839"/>
    </source>
</evidence>
<dbReference type="GO" id="GO:0010629">
    <property type="term" value="P:negative regulation of gene expression"/>
    <property type="evidence" value="ECO:0007669"/>
    <property type="project" value="UniProtKB-ARBA"/>
</dbReference>
<dbReference type="GO" id="GO:0004527">
    <property type="term" value="F:exonuclease activity"/>
    <property type="evidence" value="ECO:0007669"/>
    <property type="project" value="UniProtKB-KW"/>
</dbReference>
<keyword evidence="6" id="KW-0539">Nucleus</keyword>
<evidence type="ECO:0000256" key="1">
    <source>
        <dbReference type="ARBA" id="ARBA00004123"/>
    </source>
</evidence>
<evidence type="ECO:0000259" key="10">
    <source>
        <dbReference type="SMART" id="SM00479"/>
    </source>
</evidence>
<dbReference type="Gene3D" id="3.30.420.10">
    <property type="entry name" value="Ribonuclease H-like superfamily/Ribonuclease H"/>
    <property type="match status" value="1"/>
</dbReference>
<keyword evidence="4" id="KW-0378">Hydrolase</keyword>
<dbReference type="SMR" id="A0AB34Q0E1"/>
<comment type="caution">
    <text evidence="11">The sequence shown here is derived from an EMBL/GenBank/DDBJ whole genome shotgun (WGS) entry which is preliminary data.</text>
</comment>
<reference evidence="11 12" key="1">
    <citation type="submission" date="2013-12" db="EMBL/GenBank/DDBJ databases">
        <title>The Genome Sequence of Candida albicans P78048.</title>
        <authorList>
            <consortium name="The Broad Institute Genome Sequencing Platform"/>
            <consortium name="The Broad Institute Genome Sequencing Center for Infectious Disease"/>
            <person name="Cuomo C."/>
            <person name="Bennett R."/>
            <person name="Hirakawa M."/>
            <person name="Noverr M."/>
            <person name="Mitchell A."/>
            <person name="Young S.K."/>
            <person name="Zeng Q."/>
            <person name="Gargeya S."/>
            <person name="Fitzgerald M."/>
            <person name="Abouelleil A."/>
            <person name="Alvarado L."/>
            <person name="Berlin A.M."/>
            <person name="Chapman S.B."/>
            <person name="Dewar J."/>
            <person name="Goldberg J."/>
            <person name="Griggs A."/>
            <person name="Gujja S."/>
            <person name="Hansen M."/>
            <person name="Howarth C."/>
            <person name="Imamovic A."/>
            <person name="Larimer J."/>
            <person name="McCowan C."/>
            <person name="Murphy C."/>
            <person name="Pearson M."/>
            <person name="Priest M."/>
            <person name="Roberts A."/>
            <person name="Saif S."/>
            <person name="Shea T."/>
            <person name="Sykes S."/>
            <person name="Wortman J."/>
            <person name="Nusbaum C."/>
            <person name="Birren B."/>
        </authorList>
    </citation>
    <scope>NUCLEOTIDE SEQUENCE [LARGE SCALE GENOMIC DNA]</scope>
    <source>
        <strain evidence="11 12">P78048</strain>
    </source>
</reference>
<feature type="region of interest" description="Disordered" evidence="9">
    <location>
        <begin position="724"/>
        <end position="744"/>
    </location>
</feature>
<evidence type="ECO:0000256" key="8">
    <source>
        <dbReference type="ARBA" id="ARBA00039985"/>
    </source>
</evidence>
<comment type="similarity">
    <text evidence="2">Belongs to the REXO1/REXO3 family.</text>
</comment>
<dbReference type="GO" id="GO:0005634">
    <property type="term" value="C:nucleus"/>
    <property type="evidence" value="ECO:0007669"/>
    <property type="project" value="UniProtKB-SubCell"/>
</dbReference>
<proteinExistence type="inferred from homology"/>
<feature type="compositionally biased region" description="Basic and acidic residues" evidence="9">
    <location>
        <begin position="49"/>
        <end position="59"/>
    </location>
</feature>
<dbReference type="SUPFAM" id="SSF53098">
    <property type="entry name" value="Ribonuclease H-like"/>
    <property type="match status" value="1"/>
</dbReference>
<dbReference type="InterPro" id="IPR013520">
    <property type="entry name" value="Ribonucl_H"/>
</dbReference>